<evidence type="ECO:0000313" key="1">
    <source>
        <dbReference type="EMBL" id="OZC12360.1"/>
    </source>
</evidence>
<gene>
    <name evidence="1" type="ORF">X798_00882</name>
</gene>
<organism evidence="1 2">
    <name type="scientific">Onchocerca flexuosa</name>
    <dbReference type="NCBI Taxonomy" id="387005"/>
    <lineage>
        <taxon>Eukaryota</taxon>
        <taxon>Metazoa</taxon>
        <taxon>Ecdysozoa</taxon>
        <taxon>Nematoda</taxon>
        <taxon>Chromadorea</taxon>
        <taxon>Rhabditida</taxon>
        <taxon>Spirurina</taxon>
        <taxon>Spiruromorpha</taxon>
        <taxon>Filarioidea</taxon>
        <taxon>Onchocercidae</taxon>
        <taxon>Onchocerca</taxon>
    </lineage>
</organism>
<keyword evidence="2" id="KW-1185">Reference proteome</keyword>
<proteinExistence type="predicted"/>
<reference evidence="1 2" key="1">
    <citation type="submission" date="2015-12" db="EMBL/GenBank/DDBJ databases">
        <title>Draft genome of the nematode, Onchocerca flexuosa.</title>
        <authorList>
            <person name="Mitreva M."/>
        </authorList>
    </citation>
    <scope>NUCLEOTIDE SEQUENCE [LARGE SCALE GENOMIC DNA]</scope>
    <source>
        <strain evidence="1">Red Deer</strain>
    </source>
</reference>
<dbReference type="EMBL" id="KZ269978">
    <property type="protein sequence ID" value="OZC12360.1"/>
    <property type="molecule type" value="Genomic_DNA"/>
</dbReference>
<name>A0A238C5R1_9BILA</name>
<dbReference type="Proteomes" id="UP000242913">
    <property type="component" value="Unassembled WGS sequence"/>
</dbReference>
<evidence type="ECO:0000313" key="2">
    <source>
        <dbReference type="Proteomes" id="UP000242913"/>
    </source>
</evidence>
<dbReference type="OrthoDB" id="5798369at2759"/>
<sequence>MESIHLSLLQFNEMKHNCGELKVKWNHHGRKYKFILTQQELAQDDAFEILLRKIRRQLPDFNDVLASYDKHGSENIVATDNEFRQLILLGKGRLKMYTVRRCMYGYPFKSHSIPLDVARLKPLPLRSTSCLRGPPPSYRESQKDAVLQIQNSYHTLPHWGVTTLPLISSSNFGYTCSHYDTVISNGRYGQSLIYGYPPQSSMMYSFLCSSFPFGGHHRSWICGPKCLTLSLGGKNHRPRYTAWWNTTL</sequence>
<accession>A0A238C5R1</accession>
<dbReference type="AlphaFoldDB" id="A0A238C5R1"/>
<protein>
    <submittedName>
        <fullName evidence="1">Uncharacterized protein</fullName>
    </submittedName>
</protein>